<dbReference type="InterPro" id="IPR045767">
    <property type="entry name" value="DUF6134"/>
</dbReference>
<dbReference type="EMBL" id="QWGR01000021">
    <property type="protein sequence ID" value="RIJ45677.1"/>
    <property type="molecule type" value="Genomic_DNA"/>
</dbReference>
<dbReference type="RefSeq" id="WP_119440154.1">
    <property type="nucleotide sequence ID" value="NZ_QWGR01000021.1"/>
</dbReference>
<keyword evidence="2" id="KW-1185">Reference proteome</keyword>
<sequence>MNSLFAQEEQNARYNIWVLGMNIGDFTVKQRSENGNLDIQAVTDVEVKLLVPYRVKFVQNSTYKQGSLANFHVQTLKNGKVNSDTKLEKSGDSYVLVKDGDSTLVHENITFSGSLLYFNEPAGISQVFKERSGEVQKIEKVDKHTYRISDEKNRKAHEYSYKDGILQEAELKHPLATVYLKRVL</sequence>
<proteinExistence type="predicted"/>
<dbReference type="Pfam" id="PF19630">
    <property type="entry name" value="DUF6134"/>
    <property type="match status" value="1"/>
</dbReference>
<evidence type="ECO:0000313" key="1">
    <source>
        <dbReference type="EMBL" id="RIJ45677.1"/>
    </source>
</evidence>
<evidence type="ECO:0000313" key="2">
    <source>
        <dbReference type="Proteomes" id="UP000265926"/>
    </source>
</evidence>
<comment type="caution">
    <text evidence="1">The sequence shown here is derived from an EMBL/GenBank/DDBJ whole genome shotgun (WGS) entry which is preliminary data.</text>
</comment>
<gene>
    <name evidence="1" type="ORF">D1614_21970</name>
</gene>
<reference evidence="1 2" key="1">
    <citation type="submission" date="2018-08" db="EMBL/GenBank/DDBJ databases">
        <title>Pallidiluteibacterium maritimus gen. nov., sp. nov., isolated from coastal sediment.</title>
        <authorList>
            <person name="Zhou L.Y."/>
        </authorList>
    </citation>
    <scope>NUCLEOTIDE SEQUENCE [LARGE SCALE GENOMIC DNA]</scope>
    <source>
        <strain evidence="1 2">XSD2</strain>
    </source>
</reference>
<dbReference type="OrthoDB" id="1121030at2"/>
<dbReference type="AlphaFoldDB" id="A0A399SUJ5"/>
<organism evidence="1 2">
    <name type="scientific">Maribellus luteus</name>
    <dbReference type="NCBI Taxonomy" id="2305463"/>
    <lineage>
        <taxon>Bacteria</taxon>
        <taxon>Pseudomonadati</taxon>
        <taxon>Bacteroidota</taxon>
        <taxon>Bacteroidia</taxon>
        <taxon>Marinilabiliales</taxon>
        <taxon>Prolixibacteraceae</taxon>
        <taxon>Maribellus</taxon>
    </lineage>
</organism>
<protein>
    <submittedName>
        <fullName evidence="1">Uncharacterized protein</fullName>
    </submittedName>
</protein>
<accession>A0A399SUJ5</accession>
<dbReference type="Proteomes" id="UP000265926">
    <property type="component" value="Unassembled WGS sequence"/>
</dbReference>
<name>A0A399SUJ5_9BACT</name>